<evidence type="ECO:0000256" key="3">
    <source>
        <dbReference type="ARBA" id="ARBA00023002"/>
    </source>
</evidence>
<name>A0AAU7DMD4_9BACT</name>
<dbReference type="InterPro" id="IPR017896">
    <property type="entry name" value="4Fe4S_Fe-S-bd"/>
</dbReference>
<dbReference type="PRINTS" id="PR00368">
    <property type="entry name" value="FADPNR"/>
</dbReference>
<keyword evidence="3" id="KW-0560">Oxidoreductase</keyword>
<proteinExistence type="predicted"/>
<dbReference type="PRINTS" id="PR00469">
    <property type="entry name" value="PNDRDTASEII"/>
</dbReference>
<dbReference type="Gene3D" id="3.30.70.20">
    <property type="match status" value="1"/>
</dbReference>
<dbReference type="SUPFAM" id="SSF54862">
    <property type="entry name" value="4Fe-4S ferredoxins"/>
    <property type="match status" value="1"/>
</dbReference>
<feature type="domain" description="4Fe-4S ferredoxin-type" evidence="6">
    <location>
        <begin position="80"/>
        <end position="109"/>
    </location>
</feature>
<reference evidence="7" key="1">
    <citation type="submission" date="2023-03" db="EMBL/GenBank/DDBJ databases">
        <title>Edaphobacter sp.</title>
        <authorList>
            <person name="Huber K.J."/>
            <person name="Papendorf J."/>
            <person name="Pilke C."/>
            <person name="Bunk B."/>
            <person name="Sproeer C."/>
            <person name="Pester M."/>
        </authorList>
    </citation>
    <scope>NUCLEOTIDE SEQUENCE</scope>
    <source>
        <strain evidence="7">DSM 110680</strain>
    </source>
</reference>
<dbReference type="InterPro" id="IPR036188">
    <property type="entry name" value="FAD/NAD-bd_sf"/>
</dbReference>
<dbReference type="Pfam" id="PF13738">
    <property type="entry name" value="Pyr_redox_3"/>
    <property type="match status" value="1"/>
</dbReference>
<gene>
    <name evidence="7" type="ORF">P8935_02410</name>
</gene>
<dbReference type="GO" id="GO:0016491">
    <property type="term" value="F:oxidoreductase activity"/>
    <property type="evidence" value="ECO:0007669"/>
    <property type="project" value="UniProtKB-KW"/>
</dbReference>
<keyword evidence="5" id="KW-0411">Iron-sulfur</keyword>
<feature type="domain" description="4Fe-4S ferredoxin-type" evidence="6">
    <location>
        <begin position="49"/>
        <end position="79"/>
    </location>
</feature>
<sequence>METLLTWLIAGSVLGFFLVRYWREHKRKEEQARERAEQGPMFSDGPKAQHPRILSDACIGCGACVSVCPEGDVLALIDGKATIVNGHKCIGHGLCAEECPVGAITMVMAKPSSGADMPIISGEYETSVSNLFIAGELGGLALIKNAVNQGRDCVDVIAQRLGSSTHRPTDCAVFDVIIVGAGPAGISASLRAAEHGLRALTLERESVGGTVSKYPRQKLVMTSPVEFPLHGRFSKTTLSKEDLLAFWQKIMARSDLNIRTAEAVNSVQKLADGLFRVRTAEEEHLSRAVVLAIGRAGTPRKLGVKGEELPHVLYRLIEADHYTGKSILVVGGGDSAVEAAMGLAHQAGNRVILSYRKGEFSRLKDRNAKRIVEHIASGKLEVLFNSIPIEFREGSVLIEVDGEIRELPNDFVWIFAGGTSPSDFLKSAGIAFGGDSPHVAVETKSRSIA</sequence>
<evidence type="ECO:0000313" key="7">
    <source>
        <dbReference type="EMBL" id="XBH18193.1"/>
    </source>
</evidence>
<dbReference type="AlphaFoldDB" id="A0AAU7DMD4"/>
<dbReference type="SUPFAM" id="SSF51905">
    <property type="entry name" value="FAD/NAD(P)-binding domain"/>
    <property type="match status" value="1"/>
</dbReference>
<dbReference type="PROSITE" id="PS51379">
    <property type="entry name" value="4FE4S_FER_2"/>
    <property type="match status" value="2"/>
</dbReference>
<evidence type="ECO:0000256" key="5">
    <source>
        <dbReference type="ARBA" id="ARBA00023014"/>
    </source>
</evidence>
<keyword evidence="4" id="KW-0408">Iron</keyword>
<dbReference type="RefSeq" id="WP_348263416.1">
    <property type="nucleotide sequence ID" value="NZ_CP121196.1"/>
</dbReference>
<evidence type="ECO:0000259" key="6">
    <source>
        <dbReference type="PROSITE" id="PS51379"/>
    </source>
</evidence>
<dbReference type="PROSITE" id="PS00198">
    <property type="entry name" value="4FE4S_FER_1"/>
    <property type="match status" value="1"/>
</dbReference>
<dbReference type="InterPro" id="IPR050097">
    <property type="entry name" value="Ferredoxin-NADP_redctase_2"/>
</dbReference>
<dbReference type="GO" id="GO:0046872">
    <property type="term" value="F:metal ion binding"/>
    <property type="evidence" value="ECO:0007669"/>
    <property type="project" value="UniProtKB-KW"/>
</dbReference>
<evidence type="ECO:0000256" key="2">
    <source>
        <dbReference type="ARBA" id="ARBA00022723"/>
    </source>
</evidence>
<dbReference type="PANTHER" id="PTHR48105">
    <property type="entry name" value="THIOREDOXIN REDUCTASE 1-RELATED-RELATED"/>
    <property type="match status" value="1"/>
</dbReference>
<dbReference type="GO" id="GO:0051536">
    <property type="term" value="F:iron-sulfur cluster binding"/>
    <property type="evidence" value="ECO:0007669"/>
    <property type="project" value="UniProtKB-KW"/>
</dbReference>
<keyword evidence="1" id="KW-0285">Flavoprotein</keyword>
<keyword evidence="2" id="KW-0479">Metal-binding</keyword>
<organism evidence="7">
    <name type="scientific">Telmatobacter sp. DSM 110680</name>
    <dbReference type="NCBI Taxonomy" id="3036704"/>
    <lineage>
        <taxon>Bacteria</taxon>
        <taxon>Pseudomonadati</taxon>
        <taxon>Acidobacteriota</taxon>
        <taxon>Terriglobia</taxon>
        <taxon>Terriglobales</taxon>
        <taxon>Acidobacteriaceae</taxon>
        <taxon>Telmatobacter</taxon>
    </lineage>
</organism>
<dbReference type="EMBL" id="CP121196">
    <property type="protein sequence ID" value="XBH18193.1"/>
    <property type="molecule type" value="Genomic_DNA"/>
</dbReference>
<evidence type="ECO:0000256" key="1">
    <source>
        <dbReference type="ARBA" id="ARBA00022630"/>
    </source>
</evidence>
<evidence type="ECO:0000256" key="4">
    <source>
        <dbReference type="ARBA" id="ARBA00023004"/>
    </source>
</evidence>
<accession>A0AAU7DMD4</accession>
<dbReference type="Pfam" id="PF13237">
    <property type="entry name" value="Fer4_10"/>
    <property type="match status" value="1"/>
</dbReference>
<protein>
    <submittedName>
        <fullName evidence="7">NAD(P)-binding domain-containing protein</fullName>
    </submittedName>
</protein>
<dbReference type="InterPro" id="IPR017900">
    <property type="entry name" value="4Fe4S_Fe_S_CS"/>
</dbReference>
<dbReference type="Gene3D" id="3.50.50.60">
    <property type="entry name" value="FAD/NAD(P)-binding domain"/>
    <property type="match status" value="2"/>
</dbReference>